<gene>
    <name evidence="9" type="ORF">GW534_10640</name>
</gene>
<proteinExistence type="inferred from homology"/>
<keyword evidence="5 7" id="KW-0472">Membrane</keyword>
<feature type="domain" description="Threonine/serine exporter-like N-terminal" evidence="8">
    <location>
        <begin position="20"/>
        <end position="258"/>
    </location>
</feature>
<feature type="transmembrane region" description="Helical" evidence="7">
    <location>
        <begin position="151"/>
        <end position="168"/>
    </location>
</feature>
<comment type="caution">
    <text evidence="9">The sequence shown here is derived from an EMBL/GenBank/DDBJ whole genome shotgun (WGS) entry which is preliminary data.</text>
</comment>
<protein>
    <submittedName>
        <fullName evidence="9">Threonine/serine exporter family protein</fullName>
    </submittedName>
</protein>
<feature type="transmembrane region" description="Helical" evidence="7">
    <location>
        <begin position="180"/>
        <end position="199"/>
    </location>
</feature>
<evidence type="ECO:0000256" key="7">
    <source>
        <dbReference type="SAM" id="Phobius"/>
    </source>
</evidence>
<dbReference type="EMBL" id="JAACYS010000049">
    <property type="protein sequence ID" value="NCU18172.1"/>
    <property type="molecule type" value="Genomic_DNA"/>
</dbReference>
<dbReference type="InterPro" id="IPR010619">
    <property type="entry name" value="ThrE-like_N"/>
</dbReference>
<keyword evidence="10" id="KW-1185">Reference proteome</keyword>
<dbReference type="PANTHER" id="PTHR34390">
    <property type="entry name" value="UPF0442 PROTEIN YJJB-RELATED"/>
    <property type="match status" value="1"/>
</dbReference>
<evidence type="ECO:0000256" key="6">
    <source>
        <dbReference type="ARBA" id="ARBA00034125"/>
    </source>
</evidence>
<feature type="transmembrane region" description="Helical" evidence="7">
    <location>
        <begin position="122"/>
        <end position="145"/>
    </location>
</feature>
<evidence type="ECO:0000256" key="4">
    <source>
        <dbReference type="ARBA" id="ARBA00022989"/>
    </source>
</evidence>
<organism evidence="9 10">
    <name type="scientific">Pallidibacillus pasinlerensis</name>
    <dbReference type="NCBI Taxonomy" id="2703818"/>
    <lineage>
        <taxon>Bacteria</taxon>
        <taxon>Bacillati</taxon>
        <taxon>Bacillota</taxon>
        <taxon>Bacilli</taxon>
        <taxon>Bacillales</taxon>
        <taxon>Bacillaceae</taxon>
        <taxon>Pallidibacillus</taxon>
    </lineage>
</organism>
<dbReference type="Pfam" id="PF06738">
    <property type="entry name" value="ThrE"/>
    <property type="match status" value="1"/>
</dbReference>
<evidence type="ECO:0000259" key="8">
    <source>
        <dbReference type="Pfam" id="PF06738"/>
    </source>
</evidence>
<evidence type="ECO:0000256" key="5">
    <source>
        <dbReference type="ARBA" id="ARBA00023136"/>
    </source>
</evidence>
<evidence type="ECO:0000256" key="3">
    <source>
        <dbReference type="ARBA" id="ARBA00022692"/>
    </source>
</evidence>
<accession>A0ABX0AAQ3</accession>
<dbReference type="Proteomes" id="UP000743899">
    <property type="component" value="Unassembled WGS sequence"/>
</dbReference>
<reference evidence="9 10" key="1">
    <citation type="submission" date="2020-01" db="EMBL/GenBank/DDBJ databases">
        <title>A novel Bacillus sp. from Pasinler.</title>
        <authorList>
            <person name="Adiguzel A."/>
            <person name="Ay H."/>
            <person name="Baltaci M.O."/>
        </authorList>
    </citation>
    <scope>NUCLEOTIDE SEQUENCE [LARGE SCALE GENOMIC DNA]</scope>
    <source>
        <strain evidence="9 10">P1</strain>
    </source>
</reference>
<name>A0ABX0AAQ3_9BACI</name>
<evidence type="ECO:0000256" key="1">
    <source>
        <dbReference type="ARBA" id="ARBA00004651"/>
    </source>
</evidence>
<keyword evidence="4 7" id="KW-1133">Transmembrane helix</keyword>
<comment type="subcellular location">
    <subcellularLocation>
        <location evidence="1">Cell membrane</location>
        <topology evidence="1">Multi-pass membrane protein</topology>
    </subcellularLocation>
</comment>
<dbReference type="InterPro" id="IPR050539">
    <property type="entry name" value="ThrE_Dicarb/AminoAcid_Exp"/>
</dbReference>
<evidence type="ECO:0000313" key="9">
    <source>
        <dbReference type="EMBL" id="NCU18172.1"/>
    </source>
</evidence>
<keyword evidence="3 7" id="KW-0812">Transmembrane</keyword>
<evidence type="ECO:0000256" key="2">
    <source>
        <dbReference type="ARBA" id="ARBA00022475"/>
    </source>
</evidence>
<sequence>MWWVRLNKLIKRKKYTIDEVCILAGQIMLESGAETYRVEDTMSRIAKSYGVECVESYVTPTAIVFTVDDDLITNTKMKRINKRGTDLNKIAVVNHLSREISEGKWSLQEAYKKLIEVHRSTFVYSVWLQILAAAIVSGCFVIMFQGKWFDFLPTVVTGGFAYFCFLIIDRIVQVRFFSEFITAAIIGLISHLLVYYGFGMEIDKIIIGSVMPLVPGLLITNAIRDLISGHLVSGLAKGAEALLTAMAIGSGIAIIIGLI</sequence>
<dbReference type="PANTHER" id="PTHR34390:SF2">
    <property type="entry name" value="SUCCINATE TRANSPORTER SUBUNIT YJJP-RELATED"/>
    <property type="match status" value="1"/>
</dbReference>
<evidence type="ECO:0000313" key="10">
    <source>
        <dbReference type="Proteomes" id="UP000743899"/>
    </source>
</evidence>
<comment type="similarity">
    <text evidence="6">Belongs to the ThrE exporter (TC 2.A.79) family.</text>
</comment>
<feature type="transmembrane region" description="Helical" evidence="7">
    <location>
        <begin position="239"/>
        <end position="258"/>
    </location>
</feature>
<keyword evidence="2" id="KW-1003">Cell membrane</keyword>